<protein>
    <submittedName>
        <fullName evidence="1">Uncharacterized protein</fullName>
    </submittedName>
</protein>
<dbReference type="Proteomes" id="UP001163321">
    <property type="component" value="Chromosome 9"/>
</dbReference>
<proteinExistence type="predicted"/>
<organism evidence="1 2">
    <name type="scientific">Peronosclerospora sorghi</name>
    <dbReference type="NCBI Taxonomy" id="230839"/>
    <lineage>
        <taxon>Eukaryota</taxon>
        <taxon>Sar</taxon>
        <taxon>Stramenopiles</taxon>
        <taxon>Oomycota</taxon>
        <taxon>Peronosporomycetes</taxon>
        <taxon>Peronosporales</taxon>
        <taxon>Peronosporaceae</taxon>
        <taxon>Peronosclerospora</taxon>
    </lineage>
</organism>
<dbReference type="EMBL" id="CM047588">
    <property type="protein sequence ID" value="KAI9905378.1"/>
    <property type="molecule type" value="Genomic_DNA"/>
</dbReference>
<accession>A0ACC0VFY6</accession>
<gene>
    <name evidence="1" type="ORF">PsorP6_014163</name>
</gene>
<evidence type="ECO:0000313" key="2">
    <source>
        <dbReference type="Proteomes" id="UP001163321"/>
    </source>
</evidence>
<name>A0ACC0VFY6_9STRA</name>
<comment type="caution">
    <text evidence="1">The sequence shown here is derived from an EMBL/GenBank/DDBJ whole genome shotgun (WGS) entry which is preliminary data.</text>
</comment>
<reference evidence="1 2" key="1">
    <citation type="journal article" date="2022" name="bioRxiv">
        <title>The genome of the oomycete Peronosclerospora sorghi, a cosmopolitan pathogen of maize and sorghum, is inflated with dispersed pseudogenes.</title>
        <authorList>
            <person name="Fletcher K."/>
            <person name="Martin F."/>
            <person name="Isakeit T."/>
            <person name="Cavanaugh K."/>
            <person name="Magill C."/>
            <person name="Michelmore R."/>
        </authorList>
    </citation>
    <scope>NUCLEOTIDE SEQUENCE [LARGE SCALE GENOMIC DNA]</scope>
    <source>
        <strain evidence="1">P6</strain>
    </source>
</reference>
<evidence type="ECO:0000313" key="1">
    <source>
        <dbReference type="EMBL" id="KAI9905378.1"/>
    </source>
</evidence>
<sequence length="204" mass="23508">MRIFLFPTVFTFIKVADQVNGHGYASRPRSVFDHTKGIYTEFVALTDASINPAFKGGIYNHAPIDNWRNFNDRWEATGYKTLAEMLDPLINGCGRSDDKAPPVDVSGFTEFWWQNDEYKEGLLKSHYGPCAIGCHQKEHFFHHNCAAKFTTFPAKIPFDYSKCPGKSILTFHWLALHQEKWQVYSTFYQLKPLTLSKRPTLSLF</sequence>
<keyword evidence="2" id="KW-1185">Reference proteome</keyword>